<dbReference type="InterPro" id="IPR052641">
    <property type="entry name" value="AKAP7_isoform_gamma"/>
</dbReference>
<feature type="domain" description="A-kinase anchor protein 7-like phosphoesterase" evidence="1">
    <location>
        <begin position="47"/>
        <end position="276"/>
    </location>
</feature>
<dbReference type="GO" id="GO:0034237">
    <property type="term" value="F:protein kinase A regulatory subunit binding"/>
    <property type="evidence" value="ECO:0007669"/>
    <property type="project" value="TreeGrafter"/>
</dbReference>
<dbReference type="OMA" id="TIMKNSY"/>
<dbReference type="OrthoDB" id="277832at2759"/>
<dbReference type="InterPro" id="IPR009097">
    <property type="entry name" value="Cyclic_Pdiesterase"/>
</dbReference>
<gene>
    <name evidence="2" type="ORF">PGO_101850</name>
</gene>
<dbReference type="AlphaFoldDB" id="A0A1Y1JJN6"/>
<dbReference type="PANTHER" id="PTHR15934">
    <property type="entry name" value="RNA 2',3'-CYCLIC PHOSPHODIESTERASE"/>
    <property type="match status" value="1"/>
</dbReference>
<sequence length="277" mass="32473">MNIRKGIFNFLTLQNTIVHRNYFRNFTQSSKQHMLREHNKMKNARANYFICIPLSSHKTVVEELVQVQNHVIGKYDMLKECAIEKNKFHISLLILHIKKSQLETSKEAFHDAMHEIKKITHQPISFDKLETFRNDVLYLGLKESSQNYIMNIITLLRNSFIRRGIQIVTNSRSAKDDAKKKILPNSLTEKANVTSSIINTSKDKEEHITPHLTIMKNSYVRKIYANRKPLIFPDYYADVNLSKLQNENVILNKIQFLEMDTDLSTLYYRVIAECDLP</sequence>
<comment type="caution">
    <text evidence="2">The sequence shown here is derived from an EMBL/GenBank/DDBJ whole genome shotgun (WGS) entry which is preliminary data.</text>
</comment>
<organism evidence="2 3">
    <name type="scientific">Plasmodium gonderi</name>
    <dbReference type="NCBI Taxonomy" id="77519"/>
    <lineage>
        <taxon>Eukaryota</taxon>
        <taxon>Sar</taxon>
        <taxon>Alveolata</taxon>
        <taxon>Apicomplexa</taxon>
        <taxon>Aconoidasida</taxon>
        <taxon>Haemosporida</taxon>
        <taxon>Plasmodiidae</taxon>
        <taxon>Plasmodium</taxon>
        <taxon>Plasmodium (Plasmodium)</taxon>
    </lineage>
</organism>
<dbReference type="GO" id="GO:0005829">
    <property type="term" value="C:cytosol"/>
    <property type="evidence" value="ECO:0007669"/>
    <property type="project" value="TreeGrafter"/>
</dbReference>
<evidence type="ECO:0000313" key="2">
    <source>
        <dbReference type="EMBL" id="GAW81427.1"/>
    </source>
</evidence>
<dbReference type="GO" id="GO:0010738">
    <property type="term" value="P:regulation of protein kinase A signaling"/>
    <property type="evidence" value="ECO:0007669"/>
    <property type="project" value="TreeGrafter"/>
</dbReference>
<name>A0A1Y1JJN6_PLAGO</name>
<protein>
    <recommendedName>
        <fullName evidence="1">A-kinase anchor protein 7-like phosphoesterase domain-containing protein</fullName>
    </recommendedName>
</protein>
<evidence type="ECO:0000313" key="3">
    <source>
        <dbReference type="Proteomes" id="UP000195521"/>
    </source>
</evidence>
<dbReference type="Gene3D" id="3.90.1140.10">
    <property type="entry name" value="Cyclic phosphodiesterase"/>
    <property type="match status" value="1"/>
</dbReference>
<accession>A0A1Y1JJN6</accession>
<dbReference type="Proteomes" id="UP000195521">
    <property type="component" value="Unassembled WGS sequence"/>
</dbReference>
<proteinExistence type="predicted"/>
<dbReference type="PANTHER" id="PTHR15934:SF2">
    <property type="entry name" value="A-KINASE ANCHOR PROTEIN 7-LIKE PHOSPHOESTERASE DOMAIN-CONTAINING PROTEIN"/>
    <property type="match status" value="1"/>
</dbReference>
<dbReference type="EMBL" id="BDQF01000011">
    <property type="protein sequence ID" value="GAW81427.1"/>
    <property type="molecule type" value="Genomic_DNA"/>
</dbReference>
<keyword evidence="3" id="KW-1185">Reference proteome</keyword>
<evidence type="ECO:0000259" key="1">
    <source>
        <dbReference type="Pfam" id="PF10469"/>
    </source>
</evidence>
<dbReference type="RefSeq" id="XP_028544016.1">
    <property type="nucleotide sequence ID" value="XM_028688215.1"/>
</dbReference>
<dbReference type="SUPFAM" id="SSF55144">
    <property type="entry name" value="LigT-like"/>
    <property type="match status" value="1"/>
</dbReference>
<dbReference type="GeneID" id="39748150"/>
<dbReference type="Pfam" id="PF10469">
    <property type="entry name" value="AKAP7_NLS"/>
    <property type="match status" value="1"/>
</dbReference>
<reference evidence="3" key="1">
    <citation type="submission" date="2017-04" db="EMBL/GenBank/DDBJ databases">
        <title>Plasmodium gonderi genome.</title>
        <authorList>
            <person name="Arisue N."/>
            <person name="Honma H."/>
            <person name="Kawai S."/>
            <person name="Tougan T."/>
            <person name="Tanabe K."/>
            <person name="Horii T."/>
        </authorList>
    </citation>
    <scope>NUCLEOTIDE SEQUENCE [LARGE SCALE GENOMIC DNA]</scope>
    <source>
        <strain evidence="3">ATCC 30045</strain>
    </source>
</reference>
<dbReference type="InterPro" id="IPR019510">
    <property type="entry name" value="AKAP7-like_phosphoesterase"/>
</dbReference>